<evidence type="ECO:0000313" key="2">
    <source>
        <dbReference type="EMBL" id="EDO04056.1"/>
    </source>
</evidence>
<dbReference type="KEGG" id="ssl:SS1G_06538"/>
<proteinExistence type="predicted"/>
<protein>
    <submittedName>
        <fullName evidence="2">Uncharacterized protein</fullName>
    </submittedName>
</protein>
<dbReference type="EMBL" id="CH476628">
    <property type="protein sequence ID" value="EDO04056.1"/>
    <property type="molecule type" value="Genomic_DNA"/>
</dbReference>
<evidence type="ECO:0000256" key="1">
    <source>
        <dbReference type="SAM" id="MobiDB-lite"/>
    </source>
</evidence>
<dbReference type="AlphaFoldDB" id="A7EMJ0"/>
<keyword evidence="3" id="KW-1185">Reference proteome</keyword>
<sequence length="54" mass="6613">MGERGEKKQKHVQEKCVVNDVEKTTRQMKNVMKEVQQEMKKERTRERCVEIHRQ</sequence>
<gene>
    <name evidence="2" type="ORF">SS1G_06538</name>
</gene>
<reference evidence="3" key="1">
    <citation type="journal article" date="2011" name="PLoS Genet.">
        <title>Genomic analysis of the necrotrophic fungal pathogens Sclerotinia sclerotiorum and Botrytis cinerea.</title>
        <authorList>
            <person name="Amselem J."/>
            <person name="Cuomo C.A."/>
            <person name="van Kan J.A."/>
            <person name="Viaud M."/>
            <person name="Benito E.P."/>
            <person name="Couloux A."/>
            <person name="Coutinho P.M."/>
            <person name="de Vries R.P."/>
            <person name="Dyer P.S."/>
            <person name="Fillinger S."/>
            <person name="Fournier E."/>
            <person name="Gout L."/>
            <person name="Hahn M."/>
            <person name="Kohn L."/>
            <person name="Lapalu N."/>
            <person name="Plummer K.M."/>
            <person name="Pradier J.M."/>
            <person name="Quevillon E."/>
            <person name="Sharon A."/>
            <person name="Simon A."/>
            <person name="ten Have A."/>
            <person name="Tudzynski B."/>
            <person name="Tudzynski P."/>
            <person name="Wincker P."/>
            <person name="Andrew M."/>
            <person name="Anthouard V."/>
            <person name="Beever R.E."/>
            <person name="Beffa R."/>
            <person name="Benoit I."/>
            <person name="Bouzid O."/>
            <person name="Brault B."/>
            <person name="Chen Z."/>
            <person name="Choquer M."/>
            <person name="Collemare J."/>
            <person name="Cotton P."/>
            <person name="Danchin E.G."/>
            <person name="Da Silva C."/>
            <person name="Gautier A."/>
            <person name="Giraud C."/>
            <person name="Giraud T."/>
            <person name="Gonzalez C."/>
            <person name="Grossetete S."/>
            <person name="Guldener U."/>
            <person name="Henrissat B."/>
            <person name="Howlett B.J."/>
            <person name="Kodira C."/>
            <person name="Kretschmer M."/>
            <person name="Lappartient A."/>
            <person name="Leroch M."/>
            <person name="Levis C."/>
            <person name="Mauceli E."/>
            <person name="Neuveglise C."/>
            <person name="Oeser B."/>
            <person name="Pearson M."/>
            <person name="Poulain J."/>
            <person name="Poussereau N."/>
            <person name="Quesneville H."/>
            <person name="Rascle C."/>
            <person name="Schumacher J."/>
            <person name="Segurens B."/>
            <person name="Sexton A."/>
            <person name="Silva E."/>
            <person name="Sirven C."/>
            <person name="Soanes D.M."/>
            <person name="Talbot N.J."/>
            <person name="Templeton M."/>
            <person name="Yandava C."/>
            <person name="Yarden O."/>
            <person name="Zeng Q."/>
            <person name="Rollins J.A."/>
            <person name="Lebrun M.H."/>
            <person name="Dickman M."/>
        </authorList>
    </citation>
    <scope>NUCLEOTIDE SEQUENCE [LARGE SCALE GENOMIC DNA]</scope>
    <source>
        <strain evidence="3">ATCC 18683 / 1980 / Ss-1</strain>
    </source>
</reference>
<dbReference type="InParanoid" id="A7EMJ0"/>
<organism evidence="2 3">
    <name type="scientific">Sclerotinia sclerotiorum (strain ATCC 18683 / 1980 / Ss-1)</name>
    <name type="common">White mold</name>
    <name type="synonym">Whetzelinia sclerotiorum</name>
    <dbReference type="NCBI Taxonomy" id="665079"/>
    <lineage>
        <taxon>Eukaryota</taxon>
        <taxon>Fungi</taxon>
        <taxon>Dikarya</taxon>
        <taxon>Ascomycota</taxon>
        <taxon>Pezizomycotina</taxon>
        <taxon>Leotiomycetes</taxon>
        <taxon>Helotiales</taxon>
        <taxon>Sclerotiniaceae</taxon>
        <taxon>Sclerotinia</taxon>
    </lineage>
</organism>
<accession>A7EMJ0</accession>
<dbReference type="GeneID" id="5488302"/>
<name>A7EMJ0_SCLS1</name>
<evidence type="ECO:0000313" key="3">
    <source>
        <dbReference type="Proteomes" id="UP000001312"/>
    </source>
</evidence>
<dbReference type="RefSeq" id="XP_001592298.1">
    <property type="nucleotide sequence ID" value="XM_001592248.1"/>
</dbReference>
<feature type="region of interest" description="Disordered" evidence="1">
    <location>
        <begin position="34"/>
        <end position="54"/>
    </location>
</feature>
<dbReference type="Proteomes" id="UP000001312">
    <property type="component" value="Unassembled WGS sequence"/>
</dbReference>